<keyword evidence="1" id="KW-0732">Signal</keyword>
<dbReference type="RefSeq" id="WP_353302648.1">
    <property type="nucleotide sequence ID" value="NZ_BAABWN010000005.1"/>
</dbReference>
<feature type="chain" id="PRO_5045592515" evidence="1">
    <location>
        <begin position="29"/>
        <end position="366"/>
    </location>
</feature>
<evidence type="ECO:0000313" key="3">
    <source>
        <dbReference type="Proteomes" id="UP001465153"/>
    </source>
</evidence>
<dbReference type="SUPFAM" id="SSF56935">
    <property type="entry name" value="Porins"/>
    <property type="match status" value="1"/>
</dbReference>
<organism evidence="2 3">
    <name type="scientific">Sessilibacter corallicola</name>
    <dbReference type="NCBI Taxonomy" id="2904075"/>
    <lineage>
        <taxon>Bacteria</taxon>
        <taxon>Pseudomonadati</taxon>
        <taxon>Pseudomonadota</taxon>
        <taxon>Gammaproteobacteria</taxon>
        <taxon>Cellvibrionales</taxon>
        <taxon>Cellvibrionaceae</taxon>
        <taxon>Sessilibacter</taxon>
    </lineage>
</organism>
<accession>A0ABQ0A8L5</accession>
<keyword evidence="3" id="KW-1185">Reference proteome</keyword>
<dbReference type="InterPro" id="IPR045748">
    <property type="entry name" value="DcaP"/>
</dbReference>
<gene>
    <name evidence="2" type="ORF">NBRC116591_18020</name>
</gene>
<dbReference type="Pfam" id="PF19577">
    <property type="entry name" value="DcaP"/>
    <property type="match status" value="1"/>
</dbReference>
<feature type="signal peptide" evidence="1">
    <location>
        <begin position="1"/>
        <end position="28"/>
    </location>
</feature>
<reference evidence="2 3" key="1">
    <citation type="submission" date="2024-04" db="EMBL/GenBank/DDBJ databases">
        <title>Draft genome sequence of Sessilibacter corallicola NBRC 116591.</title>
        <authorList>
            <person name="Miyakawa T."/>
            <person name="Kusuya Y."/>
            <person name="Miura T."/>
        </authorList>
    </citation>
    <scope>NUCLEOTIDE SEQUENCE [LARGE SCALE GENOMIC DNA]</scope>
    <source>
        <strain evidence="2 3">KU-00831-HH</strain>
    </source>
</reference>
<sequence length="366" mass="40714">MVNNNKPTVLSKLVASLIITGCVSSVHAEIETRNEFSGYIKLDAIFSQENDGAGALREQALLTLNENELEDEEGDLTFSAFESRIKFSHIRTGTPVGDFSAVVEGDFYSGANQNIFNLRHAYFTHENLLLGQTWSTFMDLGALAETADFGGPAARIFVRQPQVRYKIPFGSSSLELAAEEPLNSPDPILPDLVARYTVKGDFGHLTLGALYQHINNEEEESDVDDTANAFAGRISGRLNFWGDNLKFAVISGTGLGRYLNFNDQTSFGIVDNDIELSEQTGFKLAYQHVYTPTLRSTIRYAQTTNDLDGEDTGDFTSFHVNLIYNPYKPLKFGAEIILAEKEATEANGFEEDLELKRFQLFGKYNF</sequence>
<evidence type="ECO:0000256" key="1">
    <source>
        <dbReference type="SAM" id="SignalP"/>
    </source>
</evidence>
<evidence type="ECO:0000313" key="2">
    <source>
        <dbReference type="EMBL" id="GAA6167991.1"/>
    </source>
</evidence>
<dbReference type="Proteomes" id="UP001465153">
    <property type="component" value="Unassembled WGS sequence"/>
</dbReference>
<comment type="caution">
    <text evidence="2">The sequence shown here is derived from an EMBL/GenBank/DDBJ whole genome shotgun (WGS) entry which is preliminary data.</text>
</comment>
<proteinExistence type="predicted"/>
<dbReference type="EMBL" id="BAABWN010000005">
    <property type="protein sequence ID" value="GAA6167991.1"/>
    <property type="molecule type" value="Genomic_DNA"/>
</dbReference>
<protein>
    <submittedName>
        <fullName evidence="2">DcaP family trimeric outer membrane transporter</fullName>
    </submittedName>
</protein>
<name>A0ABQ0A8L5_9GAMM</name>